<keyword evidence="3" id="KW-0677">Repeat</keyword>
<dbReference type="InterPro" id="IPR018159">
    <property type="entry name" value="Spectrin/alpha-actinin"/>
</dbReference>
<feature type="coiled-coil region" evidence="5">
    <location>
        <begin position="220"/>
        <end position="277"/>
    </location>
</feature>
<comment type="subcellular location">
    <subcellularLocation>
        <location evidence="1">Endomembrane system</location>
    </subcellularLocation>
</comment>
<dbReference type="SUPFAM" id="SSF46966">
    <property type="entry name" value="Spectrin repeat"/>
    <property type="match status" value="3"/>
</dbReference>
<evidence type="ECO:0000256" key="4">
    <source>
        <dbReference type="ARBA" id="ARBA00023136"/>
    </source>
</evidence>
<gene>
    <name evidence="6" type="ORF">AAFF_G00153440</name>
</gene>
<feature type="coiled-coil region" evidence="5">
    <location>
        <begin position="680"/>
        <end position="707"/>
    </location>
</feature>
<dbReference type="AlphaFoldDB" id="A0AAD7SZL7"/>
<dbReference type="PANTHER" id="PTHR14514">
    <property type="entry name" value="PKA ANCHORING PROTEIN"/>
    <property type="match status" value="1"/>
</dbReference>
<dbReference type="PANTHER" id="PTHR14514:SF4">
    <property type="entry name" value="NESPRIN-2"/>
    <property type="match status" value="1"/>
</dbReference>
<comment type="caution">
    <text evidence="6">The sequence shown here is derived from an EMBL/GenBank/DDBJ whole genome shotgun (WGS) entry which is preliminary data.</text>
</comment>
<organism evidence="6 7">
    <name type="scientific">Aldrovandia affinis</name>
    <dbReference type="NCBI Taxonomy" id="143900"/>
    <lineage>
        <taxon>Eukaryota</taxon>
        <taxon>Metazoa</taxon>
        <taxon>Chordata</taxon>
        <taxon>Craniata</taxon>
        <taxon>Vertebrata</taxon>
        <taxon>Euteleostomi</taxon>
        <taxon>Actinopterygii</taxon>
        <taxon>Neopterygii</taxon>
        <taxon>Teleostei</taxon>
        <taxon>Notacanthiformes</taxon>
        <taxon>Halosauridae</taxon>
        <taxon>Aldrovandia</taxon>
    </lineage>
</organism>
<sequence>MRLDENNCLAECLKSRMRALTDVESQLAAHGTELLALRCAAQEEDHTLEELESQWEDTHRAVTERQEQCRALMELLKKFQNCRSRLSNTMQRAEQTISEQASYMGKDNLQRLITTVHGLKEDLGGLGEGVEEIRGVCRQLQSQLKKIPECADAPFEREADALVDRWLDVTEKTDSHMDNLRVGLELWDKLQLLGVELDNWMGRRLAMFAERHPFQCEEEVITLQDEIQAQEENIDRFHRKSSEIQELLQSKESPLELQVMETQLRKKMEQVKELFSDSSDVFQELMAVRQHIAERMAECQSSLQVIQSAMSVLSASENPQLPAQIQELSVRLQSEADQADSLLKEVNLMASVASPQALRTLTAEGARLKESVHNTQELICLEKEQAERGFLRVIKDECQAFEEWFQDLQLSVNECFENPERRQDVEASMQRLTGFLEYKEGERRLVRLKERIARAGEQLSSEQLDPLSGWLQEQEEELTTFRAQCQDRHSHLEACLHTLNSLQEEYSRINAWLQDREHKSAQGEELTHLHEEVLKESERLEGLTGLMAAVRRQGLRSDRLMRDSDDLLQRYHSLQARISSQAEAQSSLVRETQAFEAQAESTRALISDLQQQLHFLAKVTEGSQAEIEDRLQKVQALLSIRSEGDFRLQGLRQSGQSLSEQRDLEVNRRNGVLQTVRDSEEQWRAVMQSAEELRSQAEAQSSLLRETQAFEAQAESTRVWIRDLQQQLHSLDKGTEGSQAEIEDRLQKVQALLTARSEGDFKLQGLRQSGQSLSKQRDLEVNRRNGVLQTVRDSEEQWRAVMQSAEELRSQAEAQSSLLRETQAFEAQAESTRAWIRDLQQRLDSLNKGTEGSQAEIEDRLQKVQALLSVRCEGDSKLQGLKQSALRQESRRCGVLQTVGDAEEQWRAVMQSAAELCSMLQGVVERLVSCLYQKQQAQGKVEQLQKQTAELPRQFPWPGLGDRRLAMEHARSLLNRTRDMTPAFSALRAQGMELFQLTQDPSWIDPSWAALEECSPGC</sequence>
<feature type="coiled-coil region" evidence="5">
    <location>
        <begin position="795"/>
        <end position="856"/>
    </location>
</feature>
<dbReference type="Proteomes" id="UP001221898">
    <property type="component" value="Unassembled WGS sequence"/>
</dbReference>
<keyword evidence="5" id="KW-0175">Coiled coil</keyword>
<dbReference type="SMART" id="SM00150">
    <property type="entry name" value="SPEC"/>
    <property type="match status" value="3"/>
</dbReference>
<keyword evidence="7" id="KW-1185">Reference proteome</keyword>
<accession>A0AAD7SZL7</accession>
<dbReference type="EMBL" id="JAINUG010000021">
    <property type="protein sequence ID" value="KAJ8411706.1"/>
    <property type="molecule type" value="Genomic_DNA"/>
</dbReference>
<name>A0AAD7SZL7_9TELE</name>
<feature type="coiled-coil region" evidence="5">
    <location>
        <begin position="34"/>
        <end position="96"/>
    </location>
</feature>
<reference evidence="6" key="1">
    <citation type="journal article" date="2023" name="Science">
        <title>Genome structures resolve the early diversification of teleost fishes.</title>
        <authorList>
            <person name="Parey E."/>
            <person name="Louis A."/>
            <person name="Montfort J."/>
            <person name="Bouchez O."/>
            <person name="Roques C."/>
            <person name="Iampietro C."/>
            <person name="Lluch J."/>
            <person name="Castinel A."/>
            <person name="Donnadieu C."/>
            <person name="Desvignes T."/>
            <person name="Floi Bucao C."/>
            <person name="Jouanno E."/>
            <person name="Wen M."/>
            <person name="Mejri S."/>
            <person name="Dirks R."/>
            <person name="Jansen H."/>
            <person name="Henkel C."/>
            <person name="Chen W.J."/>
            <person name="Zahm M."/>
            <person name="Cabau C."/>
            <person name="Klopp C."/>
            <person name="Thompson A.W."/>
            <person name="Robinson-Rechavi M."/>
            <person name="Braasch I."/>
            <person name="Lecointre G."/>
            <person name="Bobe J."/>
            <person name="Postlethwait J.H."/>
            <person name="Berthelot C."/>
            <person name="Roest Crollius H."/>
            <person name="Guiguen Y."/>
        </authorList>
    </citation>
    <scope>NUCLEOTIDE SEQUENCE</scope>
    <source>
        <strain evidence="6">NC1722</strain>
    </source>
</reference>
<keyword evidence="2" id="KW-0597">Phosphoprotein</keyword>
<proteinExistence type="predicted"/>
<evidence type="ECO:0000313" key="7">
    <source>
        <dbReference type="Proteomes" id="UP001221898"/>
    </source>
</evidence>
<evidence type="ECO:0000256" key="1">
    <source>
        <dbReference type="ARBA" id="ARBA00004308"/>
    </source>
</evidence>
<evidence type="ECO:0000256" key="5">
    <source>
        <dbReference type="SAM" id="Coils"/>
    </source>
</evidence>
<keyword evidence="4" id="KW-0472">Membrane</keyword>
<evidence type="ECO:0000256" key="2">
    <source>
        <dbReference type="ARBA" id="ARBA00022553"/>
    </source>
</evidence>
<evidence type="ECO:0000256" key="3">
    <source>
        <dbReference type="ARBA" id="ARBA00022737"/>
    </source>
</evidence>
<feature type="coiled-coil region" evidence="5">
    <location>
        <begin position="438"/>
        <end position="465"/>
    </location>
</feature>
<dbReference type="Gene3D" id="1.20.58.60">
    <property type="match status" value="2"/>
</dbReference>
<protein>
    <submittedName>
        <fullName evidence="6">Uncharacterized protein</fullName>
    </submittedName>
</protein>
<evidence type="ECO:0000313" key="6">
    <source>
        <dbReference type="EMBL" id="KAJ8411706.1"/>
    </source>
</evidence>